<evidence type="ECO:0000313" key="8">
    <source>
        <dbReference type="Proteomes" id="UP000000641"/>
    </source>
</evidence>
<dbReference type="PANTHER" id="PTHR42913:SF3">
    <property type="entry name" value="64 KDA MITOCHONDRIAL NADH DEHYDROGENASE (EUROFUNG)"/>
    <property type="match status" value="1"/>
</dbReference>
<dbReference type="GO" id="GO:0019646">
    <property type="term" value="P:aerobic electron transport chain"/>
    <property type="evidence" value="ECO:0007669"/>
    <property type="project" value="TreeGrafter"/>
</dbReference>
<protein>
    <submittedName>
        <fullName evidence="7">FAD-dependent pyridine nucleotide-disulphide oxidoreductase</fullName>
    </submittedName>
</protein>
<proteinExistence type="inferred from homology"/>
<evidence type="ECO:0000256" key="5">
    <source>
        <dbReference type="ARBA" id="ARBA00023002"/>
    </source>
</evidence>
<dbReference type="GO" id="GO:0003955">
    <property type="term" value="F:NAD(P)H dehydrogenase (quinone) activity"/>
    <property type="evidence" value="ECO:0007669"/>
    <property type="project" value="TreeGrafter"/>
</dbReference>
<dbReference type="eggNOG" id="arCOG01067">
    <property type="taxonomic scope" value="Archaea"/>
</dbReference>
<evidence type="ECO:0000313" key="7">
    <source>
        <dbReference type="EMBL" id="ABL77636.1"/>
    </source>
</evidence>
<dbReference type="SUPFAM" id="SSF51905">
    <property type="entry name" value="FAD/NAD(P)-binding domain"/>
    <property type="match status" value="1"/>
</dbReference>
<evidence type="ECO:0000256" key="1">
    <source>
        <dbReference type="ARBA" id="ARBA00001974"/>
    </source>
</evidence>
<sequence>MSGKTIVVVGGGFGGFYALKTLSGLGLTERNRVVLVDKSRRFVYLPSLPYLISGKKTVEDLTEPLEEIAKRLGAEFLLGEVTRVSLQEKTIELSNGEKLRYDYLVLAAGATTEYYGIPGAHQALPAWRLEDYERIVRELGKCGSGCRVCIAGGGLTGVEVAGEVAEKYEGKSEVVVVEKMQMLMPTLNSQRASKIIEEFLSSKGVRIIKGNGVSSVSEKNLNLEDGTSIQCDIVVWTVGVRPPDIRFDVDVPVKGRGWICVKPTLQVMSRDDVYAIGDINHFAVDSDYAMKMAEEAILQGKTAAKNIALQISGETPRYTHKPIFLASKPKSLVSVGYGRALMIWENKILFGRAPYISKMLIESIVMRDVKGKVGGGIATSLESKILRTISG</sequence>
<dbReference type="PRINTS" id="PR00368">
    <property type="entry name" value="FADPNR"/>
</dbReference>
<dbReference type="OrthoDB" id="38899at2157"/>
<dbReference type="EnsemblBacteria" id="ABL77636">
    <property type="protein sequence ID" value="ABL77636"/>
    <property type="gene ID" value="Tpen_0226"/>
</dbReference>
<dbReference type="HOGENOM" id="CLU_021377_8_1_2"/>
<dbReference type="KEGG" id="tpe:Tpen_0226"/>
<name>A1RWQ6_THEPD</name>
<keyword evidence="4" id="KW-0274">FAD</keyword>
<dbReference type="GeneID" id="4601216"/>
<reference evidence="8" key="1">
    <citation type="journal article" date="2008" name="J. Bacteriol.">
        <title>Genome sequence of Thermofilum pendens reveals an exceptional loss of biosynthetic pathways without genome reduction.</title>
        <authorList>
            <person name="Anderson I."/>
            <person name="Rodriguez J."/>
            <person name="Susanti D."/>
            <person name="Porat I."/>
            <person name="Reich C."/>
            <person name="Ulrich L.E."/>
            <person name="Elkins J.G."/>
            <person name="Mavromatis K."/>
            <person name="Lykidis A."/>
            <person name="Kim E."/>
            <person name="Thompson L.S."/>
            <person name="Nolan M."/>
            <person name="Land M."/>
            <person name="Copeland A."/>
            <person name="Lapidus A."/>
            <person name="Lucas S."/>
            <person name="Detter C."/>
            <person name="Zhulin I.B."/>
            <person name="Olsen G.J."/>
            <person name="Whitman W."/>
            <person name="Mukhopadhyay B."/>
            <person name="Bristow J."/>
            <person name="Kyrpides N."/>
        </authorList>
    </citation>
    <scope>NUCLEOTIDE SEQUENCE [LARGE SCALE GENOMIC DNA]</scope>
    <source>
        <strain evidence="8">DSM 2475 / Hrk 5</strain>
    </source>
</reference>
<accession>A1RWQ6</accession>
<dbReference type="AlphaFoldDB" id="A1RWQ6"/>
<comment type="similarity">
    <text evidence="2">Belongs to the NADH dehydrogenase family.</text>
</comment>
<evidence type="ECO:0000256" key="4">
    <source>
        <dbReference type="ARBA" id="ARBA00022827"/>
    </source>
</evidence>
<dbReference type="InterPro" id="IPR036188">
    <property type="entry name" value="FAD/NAD-bd_sf"/>
</dbReference>
<dbReference type="InterPro" id="IPR051169">
    <property type="entry name" value="NADH-Q_oxidoreductase"/>
</dbReference>
<dbReference type="Pfam" id="PF07992">
    <property type="entry name" value="Pyr_redox_2"/>
    <property type="match status" value="1"/>
</dbReference>
<dbReference type="EMBL" id="CP000505">
    <property type="protein sequence ID" value="ABL77636.1"/>
    <property type="molecule type" value="Genomic_DNA"/>
</dbReference>
<keyword evidence="8" id="KW-1185">Reference proteome</keyword>
<comment type="cofactor">
    <cofactor evidence="1">
        <name>FAD</name>
        <dbReference type="ChEBI" id="CHEBI:57692"/>
    </cofactor>
</comment>
<dbReference type="InterPro" id="IPR023753">
    <property type="entry name" value="FAD/NAD-binding_dom"/>
</dbReference>
<dbReference type="Gene3D" id="3.50.50.100">
    <property type="match status" value="1"/>
</dbReference>
<gene>
    <name evidence="7" type="ordered locus">Tpen_0226</name>
</gene>
<dbReference type="RefSeq" id="WP_011751901.1">
    <property type="nucleotide sequence ID" value="NC_008698.1"/>
</dbReference>
<evidence type="ECO:0000256" key="3">
    <source>
        <dbReference type="ARBA" id="ARBA00022630"/>
    </source>
</evidence>
<evidence type="ECO:0000259" key="6">
    <source>
        <dbReference type="Pfam" id="PF07992"/>
    </source>
</evidence>
<keyword evidence="5" id="KW-0560">Oxidoreductase</keyword>
<dbReference type="Proteomes" id="UP000000641">
    <property type="component" value="Chromosome"/>
</dbReference>
<evidence type="ECO:0000256" key="2">
    <source>
        <dbReference type="ARBA" id="ARBA00005272"/>
    </source>
</evidence>
<organism evidence="7 8">
    <name type="scientific">Thermofilum pendens (strain DSM 2475 / Hrk 5)</name>
    <dbReference type="NCBI Taxonomy" id="368408"/>
    <lineage>
        <taxon>Archaea</taxon>
        <taxon>Thermoproteota</taxon>
        <taxon>Thermoprotei</taxon>
        <taxon>Thermofilales</taxon>
        <taxon>Thermofilaceae</taxon>
        <taxon>Thermofilum</taxon>
    </lineage>
</organism>
<keyword evidence="3" id="KW-0285">Flavoprotein</keyword>
<feature type="domain" description="FAD/NAD(P)-binding" evidence="6">
    <location>
        <begin position="5"/>
        <end position="300"/>
    </location>
</feature>
<dbReference type="STRING" id="368408.Tpen_0226"/>
<dbReference type="PRINTS" id="PR00411">
    <property type="entry name" value="PNDRDTASEI"/>
</dbReference>
<dbReference type="PANTHER" id="PTHR42913">
    <property type="entry name" value="APOPTOSIS-INDUCING FACTOR 1"/>
    <property type="match status" value="1"/>
</dbReference>